<dbReference type="AlphaFoldDB" id="A0A6J5ZVY1"/>
<proteinExistence type="predicted"/>
<dbReference type="Gene3D" id="3.30.1050.10">
    <property type="entry name" value="SCP2 sterol-binding domain"/>
    <property type="match status" value="1"/>
</dbReference>
<feature type="compositionally biased region" description="Acidic residues" evidence="1">
    <location>
        <begin position="187"/>
        <end position="206"/>
    </location>
</feature>
<evidence type="ECO:0000256" key="1">
    <source>
        <dbReference type="SAM" id="MobiDB-lite"/>
    </source>
</evidence>
<accession>A0A6J5ZVY1</accession>
<name>A0A6J5ZVY1_9ZZZZ</name>
<protein>
    <submittedName>
        <fullName evidence="2">Unannotated protein</fullName>
    </submittedName>
</protein>
<reference evidence="2" key="1">
    <citation type="submission" date="2020-05" db="EMBL/GenBank/DDBJ databases">
        <authorList>
            <person name="Chiriac C."/>
            <person name="Salcher M."/>
            <person name="Ghai R."/>
            <person name="Kavagutti S V."/>
        </authorList>
    </citation>
    <scope>NUCLEOTIDE SEQUENCE</scope>
</reference>
<evidence type="ECO:0000313" key="2">
    <source>
        <dbReference type="EMBL" id="CAB4346245.1"/>
    </source>
</evidence>
<feature type="region of interest" description="Disordered" evidence="1">
    <location>
        <begin position="174"/>
        <end position="212"/>
    </location>
</feature>
<dbReference type="EMBL" id="CAESAO010000133">
    <property type="protein sequence ID" value="CAB4346245.1"/>
    <property type="molecule type" value="Genomic_DNA"/>
</dbReference>
<organism evidence="2">
    <name type="scientific">freshwater metagenome</name>
    <dbReference type="NCBI Taxonomy" id="449393"/>
    <lineage>
        <taxon>unclassified sequences</taxon>
        <taxon>metagenomes</taxon>
        <taxon>ecological metagenomes</taxon>
    </lineage>
</organism>
<gene>
    <name evidence="2" type="ORF">UFOPK3522_01304</name>
</gene>
<dbReference type="InterPro" id="IPR036527">
    <property type="entry name" value="SCP2_sterol-bd_dom_sf"/>
</dbReference>
<dbReference type="SUPFAM" id="SSF55718">
    <property type="entry name" value="SCP-like"/>
    <property type="match status" value="1"/>
</dbReference>
<sequence>MKFSSFTVLVDIVFLLLAGTCQTYQAAALAAGGAAARRRCDYSESFVAHFSSADEIYASLGACLKAAATDPDNAREFQRVGTIVRLETVAPKAQITMKLEADQPVEVEFGESKLRPAAILAMPGDTAQGFWLGEINIITALAQSKMKAQGPVAVILKLVPLVNVVAPLYRLQQEGGGVPEPAAIDDGAGEAEGASDDEAAVDEAPAEEAPQS</sequence>